<evidence type="ECO:0000256" key="1">
    <source>
        <dbReference type="ARBA" id="ARBA00004613"/>
    </source>
</evidence>
<name>A0AAN9UE35_9PEZI</name>
<evidence type="ECO:0000256" key="4">
    <source>
        <dbReference type="ARBA" id="ARBA00023157"/>
    </source>
</evidence>
<keyword evidence="2" id="KW-0964">Secreted</keyword>
<dbReference type="InterPro" id="IPR032382">
    <property type="entry name" value="AltA1"/>
</dbReference>
<sequence>MQGLFTALTALLPLAAAAPTPYGHTITTIPQQPRDANPGCQSKSFNNFRWTIEGFNFHSSYVFTTPAHQNSWGYVDFNVTNPALDYQAVCSASSSQLSDFFYGTQTYNCTVPDGSSAVSTFDFSRPSGQLHFNQTWTCSDADPQYPTTIHAYGAANLTLDCKDETWENPDWQMGEIYSSRTVTCAPVTLPLKPYRMDAVA</sequence>
<evidence type="ECO:0000256" key="2">
    <source>
        <dbReference type="ARBA" id="ARBA00022525"/>
    </source>
</evidence>
<feature type="chain" id="PRO_5042955143" description="AA1-like domain-containing protein" evidence="5">
    <location>
        <begin position="18"/>
        <end position="200"/>
    </location>
</feature>
<dbReference type="AlphaFoldDB" id="A0AAN9UE35"/>
<feature type="signal peptide" evidence="5">
    <location>
        <begin position="1"/>
        <end position="17"/>
    </location>
</feature>
<dbReference type="GO" id="GO:0005576">
    <property type="term" value="C:extracellular region"/>
    <property type="evidence" value="ECO:0007669"/>
    <property type="project" value="UniProtKB-SubCell"/>
</dbReference>
<dbReference type="Proteomes" id="UP001320420">
    <property type="component" value="Unassembled WGS sequence"/>
</dbReference>
<keyword evidence="4" id="KW-1015">Disulfide bond</keyword>
<keyword evidence="3 5" id="KW-0732">Signal</keyword>
<accession>A0AAN9UE35</accession>
<evidence type="ECO:0000256" key="5">
    <source>
        <dbReference type="SAM" id="SignalP"/>
    </source>
</evidence>
<proteinExistence type="predicted"/>
<evidence type="ECO:0000313" key="8">
    <source>
        <dbReference type="Proteomes" id="UP001320420"/>
    </source>
</evidence>
<comment type="subcellular location">
    <subcellularLocation>
        <location evidence="1">Secreted</location>
    </subcellularLocation>
</comment>
<evidence type="ECO:0000256" key="3">
    <source>
        <dbReference type="ARBA" id="ARBA00022729"/>
    </source>
</evidence>
<evidence type="ECO:0000259" key="6">
    <source>
        <dbReference type="Pfam" id="PF16541"/>
    </source>
</evidence>
<dbReference type="EMBL" id="JAKJXP020000097">
    <property type="protein sequence ID" value="KAK7746574.1"/>
    <property type="molecule type" value="Genomic_DNA"/>
</dbReference>
<comment type="caution">
    <text evidence="7">The sequence shown here is derived from an EMBL/GenBank/DDBJ whole genome shotgun (WGS) entry which is preliminary data.</text>
</comment>
<organism evidence="7 8">
    <name type="scientific">Diatrype stigma</name>
    <dbReference type="NCBI Taxonomy" id="117547"/>
    <lineage>
        <taxon>Eukaryota</taxon>
        <taxon>Fungi</taxon>
        <taxon>Dikarya</taxon>
        <taxon>Ascomycota</taxon>
        <taxon>Pezizomycotina</taxon>
        <taxon>Sordariomycetes</taxon>
        <taxon>Xylariomycetidae</taxon>
        <taxon>Xylariales</taxon>
        <taxon>Diatrypaceae</taxon>
        <taxon>Diatrype</taxon>
    </lineage>
</organism>
<dbReference type="Pfam" id="PF16541">
    <property type="entry name" value="AltA1"/>
    <property type="match status" value="1"/>
</dbReference>
<keyword evidence="8" id="KW-1185">Reference proteome</keyword>
<feature type="domain" description="AA1-like" evidence="6">
    <location>
        <begin position="55"/>
        <end position="184"/>
    </location>
</feature>
<evidence type="ECO:0000313" key="7">
    <source>
        <dbReference type="EMBL" id="KAK7746574.1"/>
    </source>
</evidence>
<protein>
    <recommendedName>
        <fullName evidence="6">AA1-like domain-containing protein</fullName>
    </recommendedName>
</protein>
<gene>
    <name evidence="7" type="ORF">SLS62_009371</name>
</gene>
<reference evidence="7 8" key="1">
    <citation type="submission" date="2024-02" db="EMBL/GenBank/DDBJ databases">
        <title>De novo assembly and annotation of 12 fungi associated with fruit tree decline syndrome in Ontario, Canada.</title>
        <authorList>
            <person name="Sulman M."/>
            <person name="Ellouze W."/>
            <person name="Ilyukhin E."/>
        </authorList>
    </citation>
    <scope>NUCLEOTIDE SEQUENCE [LARGE SCALE GENOMIC DNA]</scope>
    <source>
        <strain evidence="7 8">M11/M66-122</strain>
    </source>
</reference>